<dbReference type="PANTHER" id="PTHR30296:SF0">
    <property type="entry name" value="LACTATE UTILIZATION PROTEIN A"/>
    <property type="match status" value="1"/>
</dbReference>
<dbReference type="STRING" id="882378.RBRH_03822"/>
<dbReference type="eggNOG" id="COG0247">
    <property type="taxonomic scope" value="Bacteria"/>
</dbReference>
<reference evidence="2 3" key="1">
    <citation type="journal article" date="2011" name="J. Bacteriol.">
        <title>Complete genome sequence of Burkholderia rhizoxinica, an endosymbiont of Rhizopus microsporus.</title>
        <authorList>
            <person name="Lackner G."/>
            <person name="Moebius N."/>
            <person name="Partida-Martinez L."/>
            <person name="Hertweck C."/>
        </authorList>
    </citation>
    <scope>NUCLEOTIDE SEQUENCE [LARGE SCALE GENOMIC DNA]</scope>
    <source>
        <strain evidence="3">DSM 19002 / CIP 109453 / HKI 454</strain>
    </source>
</reference>
<dbReference type="Proteomes" id="UP000007437">
    <property type="component" value="Chromosome"/>
</dbReference>
<dbReference type="Pfam" id="PF02754">
    <property type="entry name" value="CCG"/>
    <property type="match status" value="1"/>
</dbReference>
<evidence type="ECO:0000313" key="2">
    <source>
        <dbReference type="EMBL" id="CBW75497.1"/>
    </source>
</evidence>
<dbReference type="KEGG" id="brh:RBRH_03822"/>
<dbReference type="PANTHER" id="PTHR30296">
    <property type="entry name" value="UNCHARACTERIZED PROTEIN YKGE"/>
    <property type="match status" value="1"/>
</dbReference>
<accession>E5ASB5</accession>
<evidence type="ECO:0000313" key="3">
    <source>
        <dbReference type="Proteomes" id="UP000007437"/>
    </source>
</evidence>
<feature type="domain" description="Cysteine-rich" evidence="1">
    <location>
        <begin position="10"/>
        <end position="71"/>
    </location>
</feature>
<dbReference type="InterPro" id="IPR004017">
    <property type="entry name" value="Cys_rich_dom"/>
</dbReference>
<dbReference type="GO" id="GO:0005829">
    <property type="term" value="C:cytosol"/>
    <property type="evidence" value="ECO:0007669"/>
    <property type="project" value="TreeGrafter"/>
</dbReference>
<dbReference type="HOGENOM" id="CLU_1683314_0_0_4"/>
<name>E5ASB5_MYCRK</name>
<evidence type="ECO:0000259" key="1">
    <source>
        <dbReference type="Pfam" id="PF02754"/>
    </source>
</evidence>
<organism evidence="2 3">
    <name type="scientific">Mycetohabitans rhizoxinica (strain DSM 19002 / CIP 109453 / HKI 454)</name>
    <name type="common">Paraburkholderia rhizoxinica</name>
    <dbReference type="NCBI Taxonomy" id="882378"/>
    <lineage>
        <taxon>Bacteria</taxon>
        <taxon>Pseudomonadati</taxon>
        <taxon>Pseudomonadota</taxon>
        <taxon>Betaproteobacteria</taxon>
        <taxon>Burkholderiales</taxon>
        <taxon>Burkholderiaceae</taxon>
        <taxon>Mycetohabitans</taxon>
    </lineage>
</organism>
<sequence>MTHAGERMRVGLFVTCLVDLMRPEIGFSVIKLLEHAGFDVHVPAAQTCCGQPAYNSGERRIARELAEKVLREKQVERRLRPWTERAALTVWGFVAMRPALYALLTRAGVRILERLGGSGRRISKLSFGGGWTDTRDMPAPVGRTFRELYQARQNHG</sequence>
<dbReference type="EMBL" id="FR687359">
    <property type="protein sequence ID" value="CBW75497.1"/>
    <property type="molecule type" value="Genomic_DNA"/>
</dbReference>
<proteinExistence type="predicted"/>
<dbReference type="AlphaFoldDB" id="E5ASB5"/>
<gene>
    <name evidence="2" type="ordered locus">RBRH_03822</name>
</gene>
<protein>
    <submittedName>
        <fullName evidence="2">Iron-sulfur cluster-binding protein</fullName>
    </submittedName>
</protein>
<dbReference type="GO" id="GO:0016491">
    <property type="term" value="F:oxidoreductase activity"/>
    <property type="evidence" value="ECO:0007669"/>
    <property type="project" value="UniProtKB-ARBA"/>
</dbReference>